<dbReference type="OrthoDB" id="1684102at2759"/>
<accession>A0A9P6L8R7</accession>
<evidence type="ECO:0000313" key="2">
    <source>
        <dbReference type="EMBL" id="KAF9787482.1"/>
    </source>
</evidence>
<protein>
    <recommendedName>
        <fullName evidence="4">L-arabinokinase</fullName>
    </recommendedName>
</protein>
<organism evidence="2 3">
    <name type="scientific">Thelephora terrestris</name>
    <dbReference type="NCBI Taxonomy" id="56493"/>
    <lineage>
        <taxon>Eukaryota</taxon>
        <taxon>Fungi</taxon>
        <taxon>Dikarya</taxon>
        <taxon>Basidiomycota</taxon>
        <taxon>Agaricomycotina</taxon>
        <taxon>Agaricomycetes</taxon>
        <taxon>Thelephorales</taxon>
        <taxon>Thelephoraceae</taxon>
        <taxon>Thelephora</taxon>
    </lineage>
</organism>
<name>A0A9P6L8R7_9AGAM</name>
<feature type="region of interest" description="Disordered" evidence="1">
    <location>
        <begin position="320"/>
        <end position="347"/>
    </location>
</feature>
<dbReference type="SUPFAM" id="SSF53756">
    <property type="entry name" value="UDP-Glycosyltransferase/glycogen phosphorylase"/>
    <property type="match status" value="1"/>
</dbReference>
<evidence type="ECO:0000313" key="3">
    <source>
        <dbReference type="Proteomes" id="UP000736335"/>
    </source>
</evidence>
<sequence length="669" mass="73134">MQLRLAYYCSGHGYGHATRVSAFASALLTLNPPPVIYIVSSAPRHIFSQCTGIGAIYRYAEIDPIIAQPLAYRVDRQKSIDVLSSFLEKKDSKVAAEVEWLKLIKADCVLSDSAFLGCLAAKAARIPSILVTNFTFDSVYSYMSTLIVDTTPSLLHPDISSAPYASTFFPIDKPIPPDEILPLVDQVHAGFRCADLLLRLPGAIPIPSFTTHPSLPSPDWVDISTQSFTSEVIQHLLKDPSSCPLHPSTPFPLLSQDQAKLPSPPRSIIQSPLLVRPPNPSVYTPEGRSKFLSSIGIPKLAHDPDKTRILIVSFGGQVFHAPRSRSSSPAPSRPGTPNHSPRRNERRKQTMLNCNLALADGVLIKDPHLSPHKTKGKPKLSINTGEPMPKESTVIGSPTIAALTDLTNSPTRRNTTGHPQPPKASVLRRRSDSQRIATDQHLWLPGAPSAVRKSEFISPTMQCIPDFGENGSLLFPPALPMVITTPPTPLSAVPPGCNENPIDTDPMETPRLLPEDWIAVVCGASKEQDEDVEHLPEGFYIAPKGVYMPDLIAAADVLLGKLGYGSVSEALDSQTPFVYVSRPLFIEEHGLRLLLERDGVGVELSREDYEGGNWATTIEMAWNSGSEAKRGKRLEGETGKRQEQVKEMGGRVVDWIVDWKWKCAGRGAR</sequence>
<feature type="region of interest" description="Disordered" evidence="1">
    <location>
        <begin position="407"/>
        <end position="437"/>
    </location>
</feature>
<evidence type="ECO:0008006" key="4">
    <source>
        <dbReference type="Google" id="ProtNLM"/>
    </source>
</evidence>
<feature type="region of interest" description="Disordered" evidence="1">
    <location>
        <begin position="366"/>
        <end position="393"/>
    </location>
</feature>
<comment type="caution">
    <text evidence="2">The sequence shown here is derived from an EMBL/GenBank/DDBJ whole genome shotgun (WGS) entry which is preliminary data.</text>
</comment>
<dbReference type="EMBL" id="WIUZ02000005">
    <property type="protein sequence ID" value="KAF9787482.1"/>
    <property type="molecule type" value="Genomic_DNA"/>
</dbReference>
<keyword evidence="3" id="KW-1185">Reference proteome</keyword>
<evidence type="ECO:0000256" key="1">
    <source>
        <dbReference type="SAM" id="MobiDB-lite"/>
    </source>
</evidence>
<feature type="region of interest" description="Disordered" evidence="1">
    <location>
        <begin position="248"/>
        <end position="282"/>
    </location>
</feature>
<dbReference type="InterPro" id="IPR053205">
    <property type="entry name" value="GHMP_kinase_L-arabinokinase"/>
</dbReference>
<dbReference type="Gene3D" id="3.40.50.2000">
    <property type="entry name" value="Glycogen Phosphorylase B"/>
    <property type="match status" value="1"/>
</dbReference>
<dbReference type="AlphaFoldDB" id="A0A9P6L8R7"/>
<dbReference type="PANTHER" id="PTHR38134:SF2">
    <property type="entry name" value="GALACTOKINASE"/>
    <property type="match status" value="1"/>
</dbReference>
<proteinExistence type="predicted"/>
<feature type="compositionally biased region" description="Polar residues" evidence="1">
    <location>
        <begin position="407"/>
        <end position="418"/>
    </location>
</feature>
<reference evidence="2" key="2">
    <citation type="submission" date="2020-11" db="EMBL/GenBank/DDBJ databases">
        <authorList>
            <consortium name="DOE Joint Genome Institute"/>
            <person name="Kuo A."/>
            <person name="Miyauchi S."/>
            <person name="Kiss E."/>
            <person name="Drula E."/>
            <person name="Kohler A."/>
            <person name="Sanchez-Garcia M."/>
            <person name="Andreopoulos B."/>
            <person name="Barry K.W."/>
            <person name="Bonito G."/>
            <person name="Buee M."/>
            <person name="Carver A."/>
            <person name="Chen C."/>
            <person name="Cichocki N."/>
            <person name="Clum A."/>
            <person name="Culley D."/>
            <person name="Crous P.W."/>
            <person name="Fauchery L."/>
            <person name="Girlanda M."/>
            <person name="Hayes R."/>
            <person name="Keri Z."/>
            <person name="Labutti K."/>
            <person name="Lipzen A."/>
            <person name="Lombard V."/>
            <person name="Magnuson J."/>
            <person name="Maillard F."/>
            <person name="Morin E."/>
            <person name="Murat C."/>
            <person name="Nolan M."/>
            <person name="Ohm R."/>
            <person name="Pangilinan J."/>
            <person name="Pereira M."/>
            <person name="Perotto S."/>
            <person name="Peter M."/>
            <person name="Riley R."/>
            <person name="Sitrit Y."/>
            <person name="Stielow B."/>
            <person name="Szollosi G."/>
            <person name="Zifcakova L."/>
            <person name="Stursova M."/>
            <person name="Spatafora J.W."/>
            <person name="Tedersoo L."/>
            <person name="Vaario L.-M."/>
            <person name="Yamada A."/>
            <person name="Yan M."/>
            <person name="Wang P."/>
            <person name="Xu J."/>
            <person name="Bruns T."/>
            <person name="Baldrian P."/>
            <person name="Vilgalys R."/>
            <person name="Henrissat B."/>
            <person name="Grigoriev I.V."/>
            <person name="Hibbett D."/>
            <person name="Nagy L.G."/>
            <person name="Martin F.M."/>
        </authorList>
    </citation>
    <scope>NUCLEOTIDE SEQUENCE</scope>
    <source>
        <strain evidence="2">UH-Tt-Lm1</strain>
    </source>
</reference>
<gene>
    <name evidence="2" type="ORF">BJ322DRAFT_1099555</name>
</gene>
<reference evidence="2" key="1">
    <citation type="journal article" date="2020" name="Nat. Commun.">
        <title>Large-scale genome sequencing of mycorrhizal fungi provides insights into the early evolution of symbiotic traits.</title>
        <authorList>
            <person name="Miyauchi S."/>
            <person name="Kiss E."/>
            <person name="Kuo A."/>
            <person name="Drula E."/>
            <person name="Kohler A."/>
            <person name="Sanchez-Garcia M."/>
            <person name="Morin E."/>
            <person name="Andreopoulos B."/>
            <person name="Barry K.W."/>
            <person name="Bonito G."/>
            <person name="Buee M."/>
            <person name="Carver A."/>
            <person name="Chen C."/>
            <person name="Cichocki N."/>
            <person name="Clum A."/>
            <person name="Culley D."/>
            <person name="Crous P.W."/>
            <person name="Fauchery L."/>
            <person name="Girlanda M."/>
            <person name="Hayes R.D."/>
            <person name="Keri Z."/>
            <person name="LaButti K."/>
            <person name="Lipzen A."/>
            <person name="Lombard V."/>
            <person name="Magnuson J."/>
            <person name="Maillard F."/>
            <person name="Murat C."/>
            <person name="Nolan M."/>
            <person name="Ohm R.A."/>
            <person name="Pangilinan J."/>
            <person name="Pereira M.F."/>
            <person name="Perotto S."/>
            <person name="Peter M."/>
            <person name="Pfister S."/>
            <person name="Riley R."/>
            <person name="Sitrit Y."/>
            <person name="Stielow J.B."/>
            <person name="Szollosi G."/>
            <person name="Zifcakova L."/>
            <person name="Stursova M."/>
            <person name="Spatafora J.W."/>
            <person name="Tedersoo L."/>
            <person name="Vaario L.M."/>
            <person name="Yamada A."/>
            <person name="Yan M."/>
            <person name="Wang P."/>
            <person name="Xu J."/>
            <person name="Bruns T."/>
            <person name="Baldrian P."/>
            <person name="Vilgalys R."/>
            <person name="Dunand C."/>
            <person name="Henrissat B."/>
            <person name="Grigoriev I.V."/>
            <person name="Hibbett D."/>
            <person name="Nagy L.G."/>
            <person name="Martin F.M."/>
        </authorList>
    </citation>
    <scope>NUCLEOTIDE SEQUENCE</scope>
    <source>
        <strain evidence="2">UH-Tt-Lm1</strain>
    </source>
</reference>
<dbReference type="Proteomes" id="UP000736335">
    <property type="component" value="Unassembled WGS sequence"/>
</dbReference>
<dbReference type="PANTHER" id="PTHR38134">
    <property type="entry name" value="SLR1395 PROTEIN"/>
    <property type="match status" value="1"/>
</dbReference>